<dbReference type="InterPro" id="IPR035940">
    <property type="entry name" value="CAP_sf"/>
</dbReference>
<dbReference type="PIRSF" id="PIRSF038921">
    <property type="entry name" value="P14a"/>
    <property type="match status" value="1"/>
</dbReference>
<comment type="similarity">
    <text evidence="2">Belongs to the CRISP family.</text>
</comment>
<dbReference type="CDD" id="cd05380">
    <property type="entry name" value="CAP_euk"/>
    <property type="match status" value="1"/>
</dbReference>
<sequence>MEFTANCVRKHLAVLIIIIAHLGHTEAFGTSNYCSKGVCRDDAKKHIGCNSNRNFSPTCIKPALVPMSTKRKNLILMMHNRLRNFVASGSLSKFEPASNMSLMVWDDELAYLAELNVKQCKMKHDKCRSTVKFKDAGQNLAYSWKSGSLNKHNQNIRQSILGWFMEHKDAKMDHIRKYGRATKTIGHFTAMVRDVSSHIGCAISTYDQTRKGFKGKSFLLACNYANTNFINKPIYTDGKPCSQCPRCHNIYKALCDYN</sequence>
<accession>A0A1W7R7R7</accession>
<dbReference type="Pfam" id="PF00188">
    <property type="entry name" value="CAP"/>
    <property type="match status" value="1"/>
</dbReference>
<keyword evidence="4 5" id="KW-0732">Signal</keyword>
<evidence type="ECO:0000256" key="3">
    <source>
        <dbReference type="ARBA" id="ARBA00022525"/>
    </source>
</evidence>
<dbReference type="AlphaFoldDB" id="A0A1W7R7R7"/>
<proteinExistence type="inferred from homology"/>
<dbReference type="PANTHER" id="PTHR10334">
    <property type="entry name" value="CYSTEINE-RICH SECRETORY PROTEIN-RELATED"/>
    <property type="match status" value="1"/>
</dbReference>
<dbReference type="GO" id="GO:0005576">
    <property type="term" value="C:extracellular region"/>
    <property type="evidence" value="ECO:0007669"/>
    <property type="project" value="UniProtKB-SubCell"/>
</dbReference>
<dbReference type="VEuPathDB" id="VectorBase:AALF013404"/>
<dbReference type="VEuPathDB" id="VectorBase:AALC636_017688"/>
<dbReference type="SMART" id="SM00198">
    <property type="entry name" value="SCP"/>
    <property type="match status" value="1"/>
</dbReference>
<organism evidence="7">
    <name type="scientific">Aedes albopictus</name>
    <name type="common">Asian tiger mosquito</name>
    <name type="synonym">Stegomyia albopicta</name>
    <dbReference type="NCBI Taxonomy" id="7160"/>
    <lineage>
        <taxon>Eukaryota</taxon>
        <taxon>Metazoa</taxon>
        <taxon>Ecdysozoa</taxon>
        <taxon>Arthropoda</taxon>
        <taxon>Hexapoda</taxon>
        <taxon>Insecta</taxon>
        <taxon>Pterygota</taxon>
        <taxon>Neoptera</taxon>
        <taxon>Endopterygota</taxon>
        <taxon>Diptera</taxon>
        <taxon>Nematocera</taxon>
        <taxon>Culicoidea</taxon>
        <taxon>Culicidae</taxon>
        <taxon>Culicinae</taxon>
        <taxon>Aedini</taxon>
        <taxon>Aedes</taxon>
        <taxon>Stegomyia</taxon>
    </lineage>
</organism>
<comment type="subcellular location">
    <subcellularLocation>
        <location evidence="1">Secreted</location>
    </subcellularLocation>
</comment>
<name>A0A1W7R7R7_AEDAL</name>
<evidence type="ECO:0000256" key="2">
    <source>
        <dbReference type="ARBA" id="ARBA00009923"/>
    </source>
</evidence>
<dbReference type="InterPro" id="IPR001283">
    <property type="entry name" value="CRISP-related"/>
</dbReference>
<dbReference type="EMBL" id="GEHC01000468">
    <property type="protein sequence ID" value="JAV47177.1"/>
    <property type="molecule type" value="Transcribed_RNA"/>
</dbReference>
<evidence type="ECO:0000259" key="6">
    <source>
        <dbReference type="SMART" id="SM00198"/>
    </source>
</evidence>
<dbReference type="SUPFAM" id="SSF55797">
    <property type="entry name" value="PR-1-like"/>
    <property type="match status" value="1"/>
</dbReference>
<feature type="chain" id="PRO_5012642313" evidence="5">
    <location>
        <begin position="28"/>
        <end position="258"/>
    </location>
</feature>
<evidence type="ECO:0000313" key="7">
    <source>
        <dbReference type="EMBL" id="JAV47177.1"/>
    </source>
</evidence>
<feature type="signal peptide" evidence="5">
    <location>
        <begin position="1"/>
        <end position="27"/>
    </location>
</feature>
<evidence type="ECO:0000256" key="1">
    <source>
        <dbReference type="ARBA" id="ARBA00004613"/>
    </source>
</evidence>
<keyword evidence="3" id="KW-0964">Secreted</keyword>
<dbReference type="InterPro" id="IPR014044">
    <property type="entry name" value="CAP_dom"/>
</dbReference>
<dbReference type="VEuPathDB" id="VectorBase:AALFPA_067671"/>
<dbReference type="Gene3D" id="3.40.33.10">
    <property type="entry name" value="CAP"/>
    <property type="match status" value="1"/>
</dbReference>
<evidence type="ECO:0000256" key="5">
    <source>
        <dbReference type="SAM" id="SignalP"/>
    </source>
</evidence>
<dbReference type="InterPro" id="IPR034763">
    <property type="entry name" value="P14a_insect"/>
</dbReference>
<feature type="domain" description="SCP" evidence="6">
    <location>
        <begin position="69"/>
        <end position="231"/>
    </location>
</feature>
<reference evidence="7" key="1">
    <citation type="submission" date="2016-03" db="EMBL/GenBank/DDBJ databases">
        <title>RNAseq analyses of the sensorial organs of adult female Aedes albopictus.</title>
        <authorList>
            <person name="Fabrizio L."/>
            <person name="Ribeiro J.M."/>
            <person name="Arca B."/>
        </authorList>
    </citation>
    <scope>NUCLEOTIDE SEQUENCE</scope>
</reference>
<evidence type="ECO:0000256" key="4">
    <source>
        <dbReference type="ARBA" id="ARBA00022729"/>
    </source>
</evidence>
<protein>
    <submittedName>
        <fullName evidence="7">Putative salivary secreted antigen-5 protein ag5-2</fullName>
    </submittedName>
</protein>